<dbReference type="EMBL" id="MRZV01000272">
    <property type="protein sequence ID" value="PIK53827.1"/>
    <property type="molecule type" value="Genomic_DNA"/>
</dbReference>
<feature type="compositionally biased region" description="Polar residues" evidence="6">
    <location>
        <begin position="678"/>
        <end position="702"/>
    </location>
</feature>
<feature type="domain" description="C2H2-type" evidence="7">
    <location>
        <begin position="923"/>
        <end position="946"/>
    </location>
</feature>
<name>A0A2G8L0P3_STIJA</name>
<evidence type="ECO:0000256" key="6">
    <source>
        <dbReference type="SAM" id="MobiDB-lite"/>
    </source>
</evidence>
<sequence>LTRLSPNIRPREPYSYTVVMEDVPFVKFKRTRGAPLKYGPDKETSRREIARQRDATKVYLLTSHDEWRSAKQTYERRLRKTITNSEFALHLLSIHRKSKCPTCTNLDQSDGELPLTDTEIQTDCRCPCQCDIEETLAKEQSVKKEKLQAKQLTKKNQGARRRKQSSPQGLHRDSDFHPDSEASFPAVPSNGDSTPKNVSQEGEPHIISTTTKLLQGLRGKSDETEEMENFDEEVEEDEEDDQNEFDEGDEYLEDEELIYPAVKALKRYKEDEEEWKSSEMSDDSADVDYGKPAPKRKRKPRKKPTAKAVTKIMTKVATKPVSKTTPRVTKSAATPKLKPQTTSRPRGAPRGRRKNPVKVTEKVKVKPKSPPLKRGPSMFIRRVSWTDLNKVYQCKICNHENELPLQACRHLLAMHPEIVGALREFLLRNKVLTADEERSLYSIALEEPLPLLLHQHTDQNSEHPNPRTPNASDLSDKTMEARIQHFTEMLMPGYLGTPTALPHLPGMPSFQQSFNRPPLFEGAQNGMVPLPPHSLAPMASATAAIFGVPGIGLPEGQMVPPVSNSSFVSASNNDGLPTSTPSPTTTHSSMVAMGSTNHGGGMGLQEVQQEDEQFSSNHQVDGMDLQNSHRSDGFGETSSRQTTSEPQSPSQTLHQPPLNSPRPSSQPSRLPTQLLPSMNASSSDQLLDPPQQSTQQEPQLLSQPPRPATVPSHLEMEQNQPPTEESLSSLKDGIEYETENPDKVNNNEEEEEDKDENEETDETNNPFEKEDLLMLLERWVKIPLDCPFCKMKLPYMKRKDKHRCKRPGPSVLCDICGKSYPQTYFRFHYRRVHVPQKKVPCHFCSKEFKPSSLSKHILERHKPSRPYKCGICGKEFNSKKHCDKHEAVHKTEKPHKCPTCNRGFTQRTNMKNHMRQHTGEQPYRCHNCMKSFTHNVSLKNHLKRYHGIDLWQLGHTGGGRPKKE</sequence>
<dbReference type="PROSITE" id="PS50157">
    <property type="entry name" value="ZINC_FINGER_C2H2_2"/>
    <property type="match status" value="3"/>
</dbReference>
<dbReference type="AlphaFoldDB" id="A0A2G8L0P3"/>
<dbReference type="FunFam" id="3.30.160.60:FF:000100">
    <property type="entry name" value="Zinc finger 45-like"/>
    <property type="match status" value="1"/>
</dbReference>
<feature type="region of interest" description="Disordered" evidence="6">
    <location>
        <begin position="140"/>
        <end position="256"/>
    </location>
</feature>
<dbReference type="InterPro" id="IPR036236">
    <property type="entry name" value="Znf_C2H2_sf"/>
</dbReference>
<dbReference type="InterPro" id="IPR013087">
    <property type="entry name" value="Znf_C2H2_type"/>
</dbReference>
<organism evidence="8 9">
    <name type="scientific">Stichopus japonicus</name>
    <name type="common">Sea cucumber</name>
    <dbReference type="NCBI Taxonomy" id="307972"/>
    <lineage>
        <taxon>Eukaryota</taxon>
        <taxon>Metazoa</taxon>
        <taxon>Echinodermata</taxon>
        <taxon>Eleutherozoa</taxon>
        <taxon>Echinozoa</taxon>
        <taxon>Holothuroidea</taxon>
        <taxon>Aspidochirotacea</taxon>
        <taxon>Aspidochirotida</taxon>
        <taxon>Stichopodidae</taxon>
        <taxon>Apostichopus</taxon>
    </lineage>
</organism>
<dbReference type="STRING" id="307972.A0A2G8L0P3"/>
<feature type="domain" description="C2H2-type" evidence="7">
    <location>
        <begin position="895"/>
        <end position="922"/>
    </location>
</feature>
<dbReference type="Pfam" id="PF00096">
    <property type="entry name" value="zf-C2H2"/>
    <property type="match status" value="1"/>
</dbReference>
<feature type="compositionally biased region" description="Basic residues" evidence="6">
    <location>
        <begin position="293"/>
        <end position="305"/>
    </location>
</feature>
<feature type="compositionally biased region" description="Basic residues" evidence="6">
    <location>
        <begin position="347"/>
        <end position="356"/>
    </location>
</feature>
<keyword evidence="9" id="KW-1185">Reference proteome</keyword>
<feature type="compositionally biased region" description="Polar residues" evidence="6">
    <location>
        <begin position="636"/>
        <end position="654"/>
    </location>
</feature>
<evidence type="ECO:0000313" key="9">
    <source>
        <dbReference type="Proteomes" id="UP000230750"/>
    </source>
</evidence>
<feature type="compositionally biased region" description="Basic and acidic residues" evidence="6">
    <location>
        <begin position="268"/>
        <end position="279"/>
    </location>
</feature>
<feature type="region of interest" description="Disordered" evidence="6">
    <location>
        <begin position="268"/>
        <end position="375"/>
    </location>
</feature>
<keyword evidence="2" id="KW-0677">Repeat</keyword>
<dbReference type="SUPFAM" id="SSF57667">
    <property type="entry name" value="beta-beta-alpha zinc fingers"/>
    <property type="match status" value="3"/>
</dbReference>
<keyword evidence="1" id="KW-0479">Metal-binding</keyword>
<dbReference type="PANTHER" id="PTHR23226">
    <property type="entry name" value="ZINC FINGER AND SCAN DOMAIN-CONTAINING"/>
    <property type="match status" value="1"/>
</dbReference>
<dbReference type="FunFam" id="3.30.160.60:FF:000065">
    <property type="entry name" value="B-cell CLL/lymphoma 6, member B"/>
    <property type="match status" value="1"/>
</dbReference>
<feature type="compositionally biased region" description="Polar residues" evidence="6">
    <location>
        <begin position="190"/>
        <end position="200"/>
    </location>
</feature>
<dbReference type="Proteomes" id="UP000230750">
    <property type="component" value="Unassembled WGS sequence"/>
</dbReference>
<evidence type="ECO:0000256" key="2">
    <source>
        <dbReference type="ARBA" id="ARBA00022737"/>
    </source>
</evidence>
<dbReference type="Gene3D" id="3.30.160.60">
    <property type="entry name" value="Classic Zinc Finger"/>
    <property type="match status" value="3"/>
</dbReference>
<dbReference type="SMART" id="SM00355">
    <property type="entry name" value="ZnF_C2H2"/>
    <property type="match status" value="6"/>
</dbReference>
<keyword evidence="3 5" id="KW-0863">Zinc-finger</keyword>
<feature type="compositionally biased region" description="Acidic residues" evidence="6">
    <location>
        <begin position="747"/>
        <end position="762"/>
    </location>
</feature>
<feature type="non-terminal residue" evidence="8">
    <location>
        <position position="1"/>
    </location>
</feature>
<proteinExistence type="predicted"/>
<evidence type="ECO:0000256" key="5">
    <source>
        <dbReference type="PROSITE-ProRule" id="PRU00042"/>
    </source>
</evidence>
<evidence type="ECO:0000256" key="4">
    <source>
        <dbReference type="ARBA" id="ARBA00022833"/>
    </source>
</evidence>
<feature type="region of interest" description="Disordered" evidence="6">
    <location>
        <begin position="564"/>
        <end position="767"/>
    </location>
</feature>
<dbReference type="OrthoDB" id="654211at2759"/>
<evidence type="ECO:0000256" key="1">
    <source>
        <dbReference type="ARBA" id="ARBA00022723"/>
    </source>
</evidence>
<reference evidence="8 9" key="1">
    <citation type="journal article" date="2017" name="PLoS Biol.">
        <title>The sea cucumber genome provides insights into morphological evolution and visceral regeneration.</title>
        <authorList>
            <person name="Zhang X."/>
            <person name="Sun L."/>
            <person name="Yuan J."/>
            <person name="Sun Y."/>
            <person name="Gao Y."/>
            <person name="Zhang L."/>
            <person name="Li S."/>
            <person name="Dai H."/>
            <person name="Hamel J.F."/>
            <person name="Liu C."/>
            <person name="Yu Y."/>
            <person name="Liu S."/>
            <person name="Lin W."/>
            <person name="Guo K."/>
            <person name="Jin S."/>
            <person name="Xu P."/>
            <person name="Storey K.B."/>
            <person name="Huan P."/>
            <person name="Zhang T."/>
            <person name="Zhou Y."/>
            <person name="Zhang J."/>
            <person name="Lin C."/>
            <person name="Li X."/>
            <person name="Xing L."/>
            <person name="Huo D."/>
            <person name="Sun M."/>
            <person name="Wang L."/>
            <person name="Mercier A."/>
            <person name="Li F."/>
            <person name="Yang H."/>
            <person name="Xiang J."/>
        </authorList>
    </citation>
    <scope>NUCLEOTIDE SEQUENCE [LARGE SCALE GENOMIC DNA]</scope>
    <source>
        <strain evidence="8">Shaxun</strain>
        <tissue evidence="8">Muscle</tissue>
    </source>
</reference>
<feature type="compositionally biased region" description="Low complexity" evidence="6">
    <location>
        <begin position="564"/>
        <end position="589"/>
    </location>
</feature>
<feature type="domain" description="C2H2-type" evidence="7">
    <location>
        <begin position="867"/>
        <end position="894"/>
    </location>
</feature>
<dbReference type="GO" id="GO:0008270">
    <property type="term" value="F:zinc ion binding"/>
    <property type="evidence" value="ECO:0007669"/>
    <property type="project" value="UniProtKB-KW"/>
</dbReference>
<comment type="caution">
    <text evidence="8">The sequence shown here is derived from an EMBL/GenBank/DDBJ whole genome shotgun (WGS) entry which is preliminary data.</text>
</comment>
<evidence type="ECO:0000259" key="7">
    <source>
        <dbReference type="PROSITE" id="PS50157"/>
    </source>
</evidence>
<protein>
    <recommendedName>
        <fullName evidence="7">C2H2-type domain-containing protein</fullName>
    </recommendedName>
</protein>
<feature type="compositionally biased region" description="Polar residues" evidence="6">
    <location>
        <begin position="717"/>
        <end position="729"/>
    </location>
</feature>
<dbReference type="PROSITE" id="PS00028">
    <property type="entry name" value="ZINC_FINGER_C2H2_1"/>
    <property type="match status" value="3"/>
</dbReference>
<evidence type="ECO:0000256" key="3">
    <source>
        <dbReference type="ARBA" id="ARBA00022771"/>
    </source>
</evidence>
<evidence type="ECO:0000313" key="8">
    <source>
        <dbReference type="EMBL" id="PIK53827.1"/>
    </source>
</evidence>
<feature type="compositionally biased region" description="Basic and acidic residues" evidence="6">
    <location>
        <begin position="170"/>
        <end position="180"/>
    </location>
</feature>
<feature type="compositionally biased region" description="Acidic residues" evidence="6">
    <location>
        <begin position="223"/>
        <end position="256"/>
    </location>
</feature>
<gene>
    <name evidence="8" type="ORF">BSL78_09264</name>
</gene>
<accession>A0A2G8L0P3</accession>
<keyword evidence="4" id="KW-0862">Zinc</keyword>
<feature type="compositionally biased region" description="Polar residues" evidence="6">
    <location>
        <begin position="321"/>
        <end position="332"/>
    </location>
</feature>
<feature type="compositionally biased region" description="Low complexity" evidence="6">
    <location>
        <begin position="655"/>
        <end position="677"/>
    </location>
</feature>